<evidence type="ECO:0000313" key="2">
    <source>
        <dbReference type="Proteomes" id="UP001235064"/>
    </source>
</evidence>
<gene>
    <name evidence="1" type="ORF">QSV35_12040</name>
</gene>
<dbReference type="Gene3D" id="3.10.450.50">
    <property type="match status" value="1"/>
</dbReference>
<dbReference type="PANTHER" id="PTHR30173">
    <property type="entry name" value="SIGMA 19 FACTOR"/>
    <property type="match status" value="1"/>
</dbReference>
<dbReference type="SUPFAM" id="SSF54427">
    <property type="entry name" value="NTF2-like"/>
    <property type="match status" value="1"/>
</dbReference>
<accession>A0ABT7N027</accession>
<sequence length="112" mass="12147">MAEFLSAWEQGDLDGLVALLHRRSSLTIDSDSAMSATTPTDGAPAVAVALIELRDAYPGSKLALAEINTTPGVVIRIERRVVGVVVVMARGRKVRQMWAIVNPEKLAHWNRA</sequence>
<evidence type="ECO:0000313" key="1">
    <source>
        <dbReference type="EMBL" id="MDL9980064.1"/>
    </source>
</evidence>
<dbReference type="InterPro" id="IPR052704">
    <property type="entry name" value="ECF_Sigma-70_Domain"/>
</dbReference>
<dbReference type="RefSeq" id="WP_286288995.1">
    <property type="nucleotide sequence ID" value="NZ_JASXSZ010000003.1"/>
</dbReference>
<protein>
    <submittedName>
        <fullName evidence="1">Uncharacterized protein</fullName>
    </submittedName>
</protein>
<dbReference type="EMBL" id="JASXSZ010000003">
    <property type="protein sequence ID" value="MDL9980064.1"/>
    <property type="molecule type" value="Genomic_DNA"/>
</dbReference>
<dbReference type="PANTHER" id="PTHR30173:SF36">
    <property type="entry name" value="ECF RNA POLYMERASE SIGMA FACTOR SIGJ"/>
    <property type="match status" value="1"/>
</dbReference>
<keyword evidence="2" id="KW-1185">Reference proteome</keyword>
<reference evidence="1 2" key="1">
    <citation type="submission" date="2023-06" db="EMBL/GenBank/DDBJ databases">
        <title>Microbacterium sp. nov., isolated from a waste landfill.</title>
        <authorList>
            <person name="Wen W."/>
        </authorList>
    </citation>
    <scope>NUCLEOTIDE SEQUENCE [LARGE SCALE GENOMIC DNA]</scope>
    <source>
        <strain evidence="1 2">ASV49</strain>
    </source>
</reference>
<name>A0ABT7N027_9MICO</name>
<dbReference type="InterPro" id="IPR032710">
    <property type="entry name" value="NTF2-like_dom_sf"/>
</dbReference>
<dbReference type="Proteomes" id="UP001235064">
    <property type="component" value="Unassembled WGS sequence"/>
</dbReference>
<organism evidence="1 2">
    <name type="scientific">Microbacterium candidum</name>
    <dbReference type="NCBI Taxonomy" id="3041922"/>
    <lineage>
        <taxon>Bacteria</taxon>
        <taxon>Bacillati</taxon>
        <taxon>Actinomycetota</taxon>
        <taxon>Actinomycetes</taxon>
        <taxon>Micrococcales</taxon>
        <taxon>Microbacteriaceae</taxon>
        <taxon>Microbacterium</taxon>
    </lineage>
</organism>
<comment type="caution">
    <text evidence="1">The sequence shown here is derived from an EMBL/GenBank/DDBJ whole genome shotgun (WGS) entry which is preliminary data.</text>
</comment>
<proteinExistence type="predicted"/>